<dbReference type="InterPro" id="IPR000182">
    <property type="entry name" value="GNAT_dom"/>
</dbReference>
<dbReference type="PANTHER" id="PTHR43610">
    <property type="entry name" value="BLL6696 PROTEIN"/>
    <property type="match status" value="1"/>
</dbReference>
<dbReference type="Gene3D" id="3.40.630.30">
    <property type="match status" value="1"/>
</dbReference>
<dbReference type="SUPFAM" id="SSF55729">
    <property type="entry name" value="Acyl-CoA N-acyltransferases (Nat)"/>
    <property type="match status" value="1"/>
</dbReference>
<reference evidence="2 3" key="1">
    <citation type="submission" date="2018-11" db="EMBL/GenBank/DDBJ databases">
        <title>YIM 102482-1 draft genome.</title>
        <authorList>
            <person name="Li G."/>
            <person name="Jiang Y."/>
        </authorList>
    </citation>
    <scope>NUCLEOTIDE SEQUENCE [LARGE SCALE GENOMIC DNA]</scope>
    <source>
        <strain evidence="2 3">YIM 102482-1</strain>
    </source>
</reference>
<evidence type="ECO:0000313" key="3">
    <source>
        <dbReference type="Proteomes" id="UP000274391"/>
    </source>
</evidence>
<name>A0A3P3VWD2_9MICO</name>
<accession>A0A3P3VWD2</accession>
<organism evidence="2 3">
    <name type="scientific">Gulosibacter macacae</name>
    <dbReference type="NCBI Taxonomy" id="2488791"/>
    <lineage>
        <taxon>Bacteria</taxon>
        <taxon>Bacillati</taxon>
        <taxon>Actinomycetota</taxon>
        <taxon>Actinomycetes</taxon>
        <taxon>Micrococcales</taxon>
        <taxon>Microbacteriaceae</taxon>
        <taxon>Gulosibacter</taxon>
    </lineage>
</organism>
<sequence length="214" mass="22864">MTEVNLPARATTLVGRNIRLEPLSIESLRELAPKLRVPEVFAGGHAGGPAAMPDSDEGYVEFFAAYAPWNQGGRSYVVRLADGTVVGTTSLYDFDATKASVAIGYTAYAPEVWGTAVNPDVKRTLLAALFDLGFARVIFHVDAENERSRGAVAKLGAQLDGVLRRDRQLADGAWHGTAVYSILATEWPGVRAALDARLNTFNGSKARETDGVAG</sequence>
<dbReference type="RefSeq" id="WP_124971594.1">
    <property type="nucleotide sequence ID" value="NZ_RQVS01000006.1"/>
</dbReference>
<comment type="caution">
    <text evidence="2">The sequence shown here is derived from an EMBL/GenBank/DDBJ whole genome shotgun (WGS) entry which is preliminary data.</text>
</comment>
<evidence type="ECO:0000313" key="2">
    <source>
        <dbReference type="EMBL" id="RRJ87000.1"/>
    </source>
</evidence>
<feature type="domain" description="N-acetyltransferase" evidence="1">
    <location>
        <begin position="18"/>
        <end position="186"/>
    </location>
</feature>
<dbReference type="GO" id="GO:0016747">
    <property type="term" value="F:acyltransferase activity, transferring groups other than amino-acyl groups"/>
    <property type="evidence" value="ECO:0007669"/>
    <property type="project" value="InterPro"/>
</dbReference>
<keyword evidence="2" id="KW-0808">Transferase</keyword>
<evidence type="ECO:0000259" key="1">
    <source>
        <dbReference type="PROSITE" id="PS51186"/>
    </source>
</evidence>
<protein>
    <submittedName>
        <fullName evidence="2">N-acetyltransferase</fullName>
    </submittedName>
</protein>
<dbReference type="InterPro" id="IPR016181">
    <property type="entry name" value="Acyl_CoA_acyltransferase"/>
</dbReference>
<dbReference type="AlphaFoldDB" id="A0A3P3VWD2"/>
<dbReference type="EMBL" id="RQVS01000006">
    <property type="protein sequence ID" value="RRJ87000.1"/>
    <property type="molecule type" value="Genomic_DNA"/>
</dbReference>
<dbReference type="PANTHER" id="PTHR43610:SF1">
    <property type="entry name" value="N-ACETYLTRANSFERASE DOMAIN-CONTAINING PROTEIN"/>
    <property type="match status" value="1"/>
</dbReference>
<dbReference type="Pfam" id="PF13302">
    <property type="entry name" value="Acetyltransf_3"/>
    <property type="match status" value="1"/>
</dbReference>
<dbReference type="PROSITE" id="PS51186">
    <property type="entry name" value="GNAT"/>
    <property type="match status" value="1"/>
</dbReference>
<dbReference type="OrthoDB" id="9795199at2"/>
<keyword evidence="3" id="KW-1185">Reference proteome</keyword>
<proteinExistence type="predicted"/>
<gene>
    <name evidence="2" type="ORF">EG850_06250</name>
</gene>
<dbReference type="Proteomes" id="UP000274391">
    <property type="component" value="Unassembled WGS sequence"/>
</dbReference>